<accession>A0A2G8JRC3</accession>
<evidence type="ECO:0000256" key="13">
    <source>
        <dbReference type="SAM" id="MobiDB-lite"/>
    </source>
</evidence>
<keyword evidence="9" id="KW-0325">Glycoprotein</keyword>
<comment type="subcellular location">
    <subcellularLocation>
        <location evidence="1">Membrane</location>
        <topology evidence="1">Single-pass type II membrane protein</topology>
    </subcellularLocation>
</comment>
<sequence length="589" mass="68135">MYPELALLLPFVFLGKMKTKTRLICVGVTFITAAVLLGFHIGRISVQREMKPYEWRELSRPSDLSDGRRRQSSNKSAKKAEVEPDYLQVIEEFDIKAKILQEANDELAKRGMGEGRLQEREVLNNGNQKVEEGRNFPKPITLKPRNQAQDNHQQDMPVKFSAREAQPLQKTIPNQPDNKSHHHVNSKPADSPPANQGGPQHVNQDEATNQREEIAKPHPPALSAANQQKVEAAKANVNRQNVHYAFEPIEILSEPDPLEEVGVEPVVDVFGKELRSHRECIHLSVVVCGDRTEETLIMLKSAAVLTKTCLVFHIFAEEELQAGIRDLLNGWPESFKERVTEYVYPITFPSGENKDEWKKVFKLCATQRLFLPDLLPKVDSLLYIDTDILFIRPLERIWQFFPKFNSTQLAGLAPEHEVPNIGWYNRFARHPYYGKTGLNSGVMLMNLTRMRDFRWTNRIIPFYRQYRYKITWGDQDLINVIFYFHPDKVFEYPCEWNYRPDHCMYGNNCRRIETEGIGVIHGNRGVYHNEKQLPFRSIYEAFRDFQLGAAISTGLVQPLKEKWTHSNLMNMYCTKALRKPILSTLARYT</sequence>
<evidence type="ECO:0000256" key="10">
    <source>
        <dbReference type="ARBA" id="ARBA00037301"/>
    </source>
</evidence>
<evidence type="ECO:0000256" key="14">
    <source>
        <dbReference type="SAM" id="Phobius"/>
    </source>
</evidence>
<evidence type="ECO:0000313" key="15">
    <source>
        <dbReference type="EMBL" id="PIK38317.1"/>
    </source>
</evidence>
<evidence type="ECO:0000256" key="2">
    <source>
        <dbReference type="ARBA" id="ARBA00006351"/>
    </source>
</evidence>
<evidence type="ECO:0000256" key="8">
    <source>
        <dbReference type="ARBA" id="ARBA00023136"/>
    </source>
</evidence>
<feature type="compositionally biased region" description="Basic and acidic residues" evidence="13">
    <location>
        <begin position="57"/>
        <end position="69"/>
    </location>
</feature>
<comment type="similarity">
    <text evidence="2">Belongs to the glycosyltransferase 8 family.</text>
</comment>
<feature type="compositionally biased region" description="Polar residues" evidence="13">
    <location>
        <begin position="193"/>
        <end position="207"/>
    </location>
</feature>
<dbReference type="GO" id="GO:0016020">
    <property type="term" value="C:membrane"/>
    <property type="evidence" value="ECO:0007669"/>
    <property type="project" value="UniProtKB-SubCell"/>
</dbReference>
<evidence type="ECO:0000256" key="9">
    <source>
        <dbReference type="ARBA" id="ARBA00023180"/>
    </source>
</evidence>
<name>A0A2G8JRC3_STIJA</name>
<feature type="region of interest" description="Disordered" evidence="13">
    <location>
        <begin position="170"/>
        <end position="211"/>
    </location>
</feature>
<dbReference type="OrthoDB" id="6238971at2759"/>
<dbReference type="EMBL" id="MRZV01001374">
    <property type="protein sequence ID" value="PIK38317.1"/>
    <property type="molecule type" value="Genomic_DNA"/>
</dbReference>
<dbReference type="PANTHER" id="PTHR46012">
    <property type="entry name" value="IP22168P"/>
    <property type="match status" value="1"/>
</dbReference>
<keyword evidence="8 14" id="KW-0472">Membrane</keyword>
<dbReference type="InterPro" id="IPR002495">
    <property type="entry name" value="Glyco_trans_8"/>
</dbReference>
<evidence type="ECO:0000256" key="1">
    <source>
        <dbReference type="ARBA" id="ARBA00004606"/>
    </source>
</evidence>
<evidence type="ECO:0000256" key="4">
    <source>
        <dbReference type="ARBA" id="ARBA00022679"/>
    </source>
</evidence>
<dbReference type="PANTHER" id="PTHR46012:SF2">
    <property type="entry name" value="IP22168P"/>
    <property type="match status" value="1"/>
</dbReference>
<evidence type="ECO:0000313" key="16">
    <source>
        <dbReference type="Proteomes" id="UP000230750"/>
    </source>
</evidence>
<feature type="transmembrane region" description="Helical" evidence="14">
    <location>
        <begin position="21"/>
        <end position="42"/>
    </location>
</feature>
<dbReference type="AlphaFoldDB" id="A0A2G8JRC3"/>
<comment type="caution">
    <text evidence="15">The sequence shown here is derived from an EMBL/GenBank/DDBJ whole genome shotgun (WGS) entry which is preliminary data.</text>
</comment>
<protein>
    <recommendedName>
        <fullName evidence="11">UDP-D-xylose:beta-D-glucoside alpha-1,3-D-xylosyltransferase</fullName>
        <ecNumber evidence="11">2.4.2.42</ecNumber>
    </recommendedName>
</protein>
<proteinExistence type="inferred from homology"/>
<evidence type="ECO:0000256" key="12">
    <source>
        <dbReference type="ARBA" id="ARBA00049181"/>
    </source>
</evidence>
<dbReference type="InterPro" id="IPR051993">
    <property type="entry name" value="Glycosyltransferase_8"/>
</dbReference>
<keyword evidence="5 14" id="KW-0812">Transmembrane</keyword>
<keyword evidence="16" id="KW-1185">Reference proteome</keyword>
<evidence type="ECO:0000256" key="6">
    <source>
        <dbReference type="ARBA" id="ARBA00022968"/>
    </source>
</evidence>
<feature type="region of interest" description="Disordered" evidence="13">
    <location>
        <begin position="57"/>
        <end position="81"/>
    </location>
</feature>
<dbReference type="SUPFAM" id="SSF53448">
    <property type="entry name" value="Nucleotide-diphospho-sugar transferases"/>
    <property type="match status" value="1"/>
</dbReference>
<dbReference type="STRING" id="307972.A0A2G8JRC3"/>
<comment type="function">
    <text evidence="10">Glycosyltransferase which elongates the O-linked glucose attached to EGF-like repeats in the extracellular domain of Notch proteins by catalyzing the addition of xylose.</text>
</comment>
<evidence type="ECO:0000256" key="5">
    <source>
        <dbReference type="ARBA" id="ARBA00022692"/>
    </source>
</evidence>
<evidence type="ECO:0000256" key="7">
    <source>
        <dbReference type="ARBA" id="ARBA00022989"/>
    </source>
</evidence>
<dbReference type="Gene3D" id="3.90.550.10">
    <property type="entry name" value="Spore Coat Polysaccharide Biosynthesis Protein SpsA, Chain A"/>
    <property type="match status" value="1"/>
</dbReference>
<dbReference type="Proteomes" id="UP000230750">
    <property type="component" value="Unassembled WGS sequence"/>
</dbReference>
<dbReference type="InterPro" id="IPR029044">
    <property type="entry name" value="Nucleotide-diphossugar_trans"/>
</dbReference>
<dbReference type="GO" id="GO:0016266">
    <property type="term" value="P:protein O-linked glycosylation via N-acetyl-galactosamine"/>
    <property type="evidence" value="ECO:0007669"/>
    <property type="project" value="TreeGrafter"/>
</dbReference>
<keyword evidence="3" id="KW-0328">Glycosyltransferase</keyword>
<feature type="region of interest" description="Disordered" evidence="13">
    <location>
        <begin position="118"/>
        <end position="156"/>
    </location>
</feature>
<gene>
    <name evidence="15" type="ORF">BSL78_24850</name>
</gene>
<keyword evidence="6" id="KW-0735">Signal-anchor</keyword>
<organism evidence="15 16">
    <name type="scientific">Stichopus japonicus</name>
    <name type="common">Sea cucumber</name>
    <dbReference type="NCBI Taxonomy" id="307972"/>
    <lineage>
        <taxon>Eukaryota</taxon>
        <taxon>Metazoa</taxon>
        <taxon>Echinodermata</taxon>
        <taxon>Eleutherozoa</taxon>
        <taxon>Echinozoa</taxon>
        <taxon>Holothuroidea</taxon>
        <taxon>Aspidochirotacea</taxon>
        <taxon>Aspidochirotida</taxon>
        <taxon>Stichopodidae</taxon>
        <taxon>Apostichopus</taxon>
    </lineage>
</organism>
<dbReference type="Pfam" id="PF01501">
    <property type="entry name" value="Glyco_transf_8"/>
    <property type="match status" value="1"/>
</dbReference>
<comment type="catalytic activity">
    <reaction evidence="12">
        <text>3-O-(beta-D-glucosyl)-L-seryl-[EGF-like domain protein] + UDP-alpha-D-xylose = 3-O-[alpha-D-xylosyl-(1-&gt;3)-beta-D-glucosyl]-L-seryl-[EGF-like domain protein] + UDP + H(+)</text>
        <dbReference type="Rhea" id="RHEA:56064"/>
        <dbReference type="Rhea" id="RHEA-COMP:14610"/>
        <dbReference type="Rhea" id="RHEA-COMP:14611"/>
        <dbReference type="ChEBI" id="CHEBI:15378"/>
        <dbReference type="ChEBI" id="CHEBI:57632"/>
        <dbReference type="ChEBI" id="CHEBI:58223"/>
        <dbReference type="ChEBI" id="CHEBI:140575"/>
        <dbReference type="ChEBI" id="CHEBI:140576"/>
        <dbReference type="EC" id="2.4.2.42"/>
    </reaction>
</comment>
<dbReference type="EC" id="2.4.2.42" evidence="11"/>
<evidence type="ECO:0000256" key="11">
    <source>
        <dbReference type="ARBA" id="ARBA00038854"/>
    </source>
</evidence>
<evidence type="ECO:0000256" key="3">
    <source>
        <dbReference type="ARBA" id="ARBA00022676"/>
    </source>
</evidence>
<keyword evidence="7 14" id="KW-1133">Transmembrane helix</keyword>
<reference evidence="15 16" key="1">
    <citation type="journal article" date="2017" name="PLoS Biol.">
        <title>The sea cucumber genome provides insights into morphological evolution and visceral regeneration.</title>
        <authorList>
            <person name="Zhang X."/>
            <person name="Sun L."/>
            <person name="Yuan J."/>
            <person name="Sun Y."/>
            <person name="Gao Y."/>
            <person name="Zhang L."/>
            <person name="Li S."/>
            <person name="Dai H."/>
            <person name="Hamel J.F."/>
            <person name="Liu C."/>
            <person name="Yu Y."/>
            <person name="Liu S."/>
            <person name="Lin W."/>
            <person name="Guo K."/>
            <person name="Jin S."/>
            <person name="Xu P."/>
            <person name="Storey K.B."/>
            <person name="Huan P."/>
            <person name="Zhang T."/>
            <person name="Zhou Y."/>
            <person name="Zhang J."/>
            <person name="Lin C."/>
            <person name="Li X."/>
            <person name="Xing L."/>
            <person name="Huo D."/>
            <person name="Sun M."/>
            <person name="Wang L."/>
            <person name="Mercier A."/>
            <person name="Li F."/>
            <person name="Yang H."/>
            <person name="Xiang J."/>
        </authorList>
    </citation>
    <scope>NUCLEOTIDE SEQUENCE [LARGE SCALE GENOMIC DNA]</scope>
    <source>
        <strain evidence="15">Shaxun</strain>
        <tissue evidence="15">Muscle</tissue>
    </source>
</reference>
<keyword evidence="4 15" id="KW-0808">Transferase</keyword>
<dbReference type="GO" id="GO:0140563">
    <property type="term" value="F:UDP-D-xylose:beta-D-glucoside alpha-1,3-D-xylosyltransferase activity"/>
    <property type="evidence" value="ECO:0007669"/>
    <property type="project" value="UniProtKB-EC"/>
</dbReference>